<name>A0A381QUR6_9ZZZZ</name>
<reference evidence="8" key="1">
    <citation type="submission" date="2018-05" db="EMBL/GenBank/DDBJ databases">
        <authorList>
            <person name="Lanie J.A."/>
            <person name="Ng W.-L."/>
            <person name="Kazmierczak K.M."/>
            <person name="Andrzejewski T.M."/>
            <person name="Davidsen T.M."/>
            <person name="Wayne K.J."/>
            <person name="Tettelin H."/>
            <person name="Glass J.I."/>
            <person name="Rusch D."/>
            <person name="Podicherti R."/>
            <person name="Tsui H.-C.T."/>
            <person name="Winkler M.E."/>
        </authorList>
    </citation>
    <scope>NUCLEOTIDE SEQUENCE</scope>
</reference>
<evidence type="ECO:0000256" key="7">
    <source>
        <dbReference type="SAM" id="Phobius"/>
    </source>
</evidence>
<proteinExistence type="inferred from homology"/>
<feature type="transmembrane region" description="Helical" evidence="7">
    <location>
        <begin position="220"/>
        <end position="244"/>
    </location>
</feature>
<dbReference type="GO" id="GO:0005886">
    <property type="term" value="C:plasma membrane"/>
    <property type="evidence" value="ECO:0007669"/>
    <property type="project" value="TreeGrafter"/>
</dbReference>
<sequence>VNTVAVIVLVLYGIVLASVGFWASRRVRQARDFYVAGHRLGPGLLAATILAANIGSGTTVGVTGLAYDIGAGAIWWTGSAALGTVVLALTIGPRMWRVARDQECCTVGDYLEFRFSVSLRSTVAGFIWFGSVLILMSQLVAIGYVVQAFSGVQLHYGILGGSAVVLVYYVSGGLWSSAVVNVVQVTLKLIAFPIALLATFRVLGGFGALQAGATTIGPEYLSPLSVGALGIAGYVTVLGTSFVISPGLLQKTFGARDEASVRQGLLLSAFGLACFSTIPVALGMMARSYWAAPLSLSGSGWVLPQMLVDVLPPSIGLLTLAAVVSAELSSADAVLFMLSTSMARDFYQRFWNRDVDDAGLLRAGRIAAFVGLSVSVAIALFIPSILGGLSAFYTILVVVLAVPLIAGLYFPKTDNRAALAAVIASVVTWLLALWVTGEFPGPANLWPSLLGITAGAIACLLVTLRTSLGNR</sequence>
<feature type="transmembrane region" description="Helical" evidence="7">
    <location>
        <begin position="391"/>
        <end position="410"/>
    </location>
</feature>
<evidence type="ECO:0000256" key="1">
    <source>
        <dbReference type="ARBA" id="ARBA00004141"/>
    </source>
</evidence>
<feature type="transmembrane region" description="Helical" evidence="7">
    <location>
        <begin position="6"/>
        <end position="23"/>
    </location>
</feature>
<dbReference type="Pfam" id="PF00474">
    <property type="entry name" value="SSF"/>
    <property type="match status" value="1"/>
</dbReference>
<evidence type="ECO:0000256" key="3">
    <source>
        <dbReference type="ARBA" id="ARBA00022448"/>
    </source>
</evidence>
<dbReference type="CDD" id="cd10322">
    <property type="entry name" value="SLC5sbd"/>
    <property type="match status" value="1"/>
</dbReference>
<feature type="transmembrane region" description="Helical" evidence="7">
    <location>
        <begin position="73"/>
        <end position="92"/>
    </location>
</feature>
<dbReference type="InterPro" id="IPR050277">
    <property type="entry name" value="Sodium:Solute_Symporter"/>
</dbReference>
<evidence type="ECO:0000256" key="2">
    <source>
        <dbReference type="ARBA" id="ARBA00006434"/>
    </source>
</evidence>
<dbReference type="PROSITE" id="PS50283">
    <property type="entry name" value="NA_SOLUT_SYMP_3"/>
    <property type="match status" value="1"/>
</dbReference>
<keyword evidence="3" id="KW-0813">Transport</keyword>
<keyword evidence="5 7" id="KW-1133">Transmembrane helix</keyword>
<comment type="subcellular location">
    <subcellularLocation>
        <location evidence="1">Membrane</location>
        <topology evidence="1">Multi-pass membrane protein</topology>
    </subcellularLocation>
</comment>
<gene>
    <name evidence="8" type="ORF">METZ01_LOCUS35558</name>
</gene>
<feature type="transmembrane region" description="Helical" evidence="7">
    <location>
        <begin position="265"/>
        <end position="290"/>
    </location>
</feature>
<dbReference type="Gene3D" id="1.20.1730.10">
    <property type="entry name" value="Sodium/glucose cotransporter"/>
    <property type="match status" value="1"/>
</dbReference>
<evidence type="ECO:0008006" key="9">
    <source>
        <dbReference type="Google" id="ProtNLM"/>
    </source>
</evidence>
<dbReference type="AlphaFoldDB" id="A0A381QUR6"/>
<feature type="transmembrane region" description="Helical" evidence="7">
    <location>
        <begin position="443"/>
        <end position="464"/>
    </location>
</feature>
<dbReference type="InterPro" id="IPR038377">
    <property type="entry name" value="Na/Glc_symporter_sf"/>
</dbReference>
<accession>A0A381QUR6</accession>
<protein>
    <recommendedName>
        <fullName evidence="9">Sodium:solute symporter family protein</fullName>
    </recommendedName>
</protein>
<organism evidence="8">
    <name type="scientific">marine metagenome</name>
    <dbReference type="NCBI Taxonomy" id="408172"/>
    <lineage>
        <taxon>unclassified sequences</taxon>
        <taxon>metagenomes</taxon>
        <taxon>ecological metagenomes</taxon>
    </lineage>
</organism>
<dbReference type="EMBL" id="UINC01001519">
    <property type="protein sequence ID" value="SUZ82704.1"/>
    <property type="molecule type" value="Genomic_DNA"/>
</dbReference>
<keyword evidence="6 7" id="KW-0472">Membrane</keyword>
<feature type="non-terminal residue" evidence="8">
    <location>
        <position position="1"/>
    </location>
</feature>
<feature type="transmembrane region" description="Helical" evidence="7">
    <location>
        <begin position="44"/>
        <end position="67"/>
    </location>
</feature>
<feature type="transmembrane region" description="Helical" evidence="7">
    <location>
        <begin position="310"/>
        <end position="338"/>
    </location>
</feature>
<dbReference type="PANTHER" id="PTHR48086">
    <property type="entry name" value="SODIUM/PROLINE SYMPORTER-RELATED"/>
    <property type="match status" value="1"/>
</dbReference>
<evidence type="ECO:0000256" key="5">
    <source>
        <dbReference type="ARBA" id="ARBA00022989"/>
    </source>
</evidence>
<dbReference type="InterPro" id="IPR001734">
    <property type="entry name" value="Na/solute_symporter"/>
</dbReference>
<comment type="similarity">
    <text evidence="2">Belongs to the sodium:solute symporter (SSF) (TC 2.A.21) family.</text>
</comment>
<feature type="transmembrane region" description="Helical" evidence="7">
    <location>
        <begin position="417"/>
        <end position="437"/>
    </location>
</feature>
<evidence type="ECO:0000256" key="6">
    <source>
        <dbReference type="ARBA" id="ARBA00023136"/>
    </source>
</evidence>
<dbReference type="PANTHER" id="PTHR48086:SF7">
    <property type="entry name" value="SODIUM-SOLUTE SYMPORTER-RELATED"/>
    <property type="match status" value="1"/>
</dbReference>
<keyword evidence="4 7" id="KW-0812">Transmembrane</keyword>
<feature type="transmembrane region" description="Helical" evidence="7">
    <location>
        <begin position="359"/>
        <end position="385"/>
    </location>
</feature>
<evidence type="ECO:0000313" key="8">
    <source>
        <dbReference type="EMBL" id="SUZ82704.1"/>
    </source>
</evidence>
<evidence type="ECO:0000256" key="4">
    <source>
        <dbReference type="ARBA" id="ARBA00022692"/>
    </source>
</evidence>
<dbReference type="GO" id="GO:0022857">
    <property type="term" value="F:transmembrane transporter activity"/>
    <property type="evidence" value="ECO:0007669"/>
    <property type="project" value="InterPro"/>
</dbReference>
<feature type="transmembrane region" description="Helical" evidence="7">
    <location>
        <begin position="123"/>
        <end position="146"/>
    </location>
</feature>